<evidence type="ECO:0000256" key="1">
    <source>
        <dbReference type="ARBA" id="ARBA00001917"/>
    </source>
</evidence>
<dbReference type="RefSeq" id="WP_154771269.1">
    <property type="nucleotide sequence ID" value="NZ_WLYK01000017.1"/>
</dbReference>
<evidence type="ECO:0000256" key="9">
    <source>
        <dbReference type="ARBA" id="ARBA00023014"/>
    </source>
</evidence>
<evidence type="ECO:0000256" key="3">
    <source>
        <dbReference type="ARBA" id="ARBA00011048"/>
    </source>
</evidence>
<proteinExistence type="inferred from homology"/>
<keyword evidence="4" id="KW-0285">Flavoprotein</keyword>
<dbReference type="GO" id="GO:0016491">
    <property type="term" value="F:oxidoreductase activity"/>
    <property type="evidence" value="ECO:0007669"/>
    <property type="project" value="UniProtKB-KW"/>
</dbReference>
<dbReference type="InterPro" id="IPR001155">
    <property type="entry name" value="OxRdtase_FMN_N"/>
</dbReference>
<keyword evidence="9" id="KW-0411">Iron-sulfur</keyword>
<dbReference type="Gene3D" id="3.20.20.70">
    <property type="entry name" value="Aldolase class I"/>
    <property type="match status" value="1"/>
</dbReference>
<dbReference type="InterPro" id="IPR036188">
    <property type="entry name" value="FAD/NAD-bd_sf"/>
</dbReference>
<evidence type="ECO:0000256" key="2">
    <source>
        <dbReference type="ARBA" id="ARBA00001966"/>
    </source>
</evidence>
<dbReference type="SUPFAM" id="SSF51395">
    <property type="entry name" value="FMN-linked oxidoreductases"/>
    <property type="match status" value="1"/>
</dbReference>
<keyword evidence="7" id="KW-0560">Oxidoreductase</keyword>
<dbReference type="GO" id="GO:0010181">
    <property type="term" value="F:FMN binding"/>
    <property type="evidence" value="ECO:0007669"/>
    <property type="project" value="InterPro"/>
</dbReference>
<keyword evidence="8" id="KW-0408">Iron</keyword>
<reference evidence="11 12" key="1">
    <citation type="submission" date="2019-11" db="EMBL/GenBank/DDBJ databases">
        <authorList>
            <person name="Jiang L.-Q."/>
        </authorList>
    </citation>
    <scope>NUCLEOTIDE SEQUENCE [LARGE SCALE GENOMIC DNA]</scope>
    <source>
        <strain evidence="11 12">YIM 132087</strain>
    </source>
</reference>
<name>A0A7K1FSZ4_9ACTN</name>
<dbReference type="Pfam" id="PF00724">
    <property type="entry name" value="Oxidored_FMN"/>
    <property type="match status" value="1"/>
</dbReference>
<organism evidence="11 12">
    <name type="scientific">Nakamurella alba</name>
    <dbReference type="NCBI Taxonomy" id="2665158"/>
    <lineage>
        <taxon>Bacteria</taxon>
        <taxon>Bacillati</taxon>
        <taxon>Actinomycetota</taxon>
        <taxon>Actinomycetes</taxon>
        <taxon>Nakamurellales</taxon>
        <taxon>Nakamurellaceae</taxon>
        <taxon>Nakamurella</taxon>
    </lineage>
</organism>
<accession>A0A7K1FSZ4</accession>
<dbReference type="SUPFAM" id="SSF51905">
    <property type="entry name" value="FAD/NAD(P)-binding domain"/>
    <property type="match status" value="1"/>
</dbReference>
<comment type="caution">
    <text evidence="11">The sequence shown here is derived from an EMBL/GenBank/DDBJ whole genome shotgun (WGS) entry which is preliminary data.</text>
</comment>
<comment type="similarity">
    <text evidence="3">In the N-terminal section; belongs to the NADH:flavin oxidoreductase/NADH oxidase family.</text>
</comment>
<comment type="cofactor">
    <cofactor evidence="1">
        <name>FMN</name>
        <dbReference type="ChEBI" id="CHEBI:58210"/>
    </cofactor>
</comment>
<dbReference type="AlphaFoldDB" id="A0A7K1FSZ4"/>
<keyword evidence="5" id="KW-0288">FMN</keyword>
<feature type="domain" description="NADH:flavin oxidoreductase/NADH oxidase N-terminal" evidence="10">
    <location>
        <begin position="12"/>
        <end position="335"/>
    </location>
</feature>
<dbReference type="InterPro" id="IPR051793">
    <property type="entry name" value="NADH:flavin_oxidoreductase"/>
</dbReference>
<gene>
    <name evidence="11" type="ORF">GIS00_25420</name>
</gene>
<keyword evidence="6" id="KW-0479">Metal-binding</keyword>
<dbReference type="Proteomes" id="UP000460221">
    <property type="component" value="Unassembled WGS sequence"/>
</dbReference>
<protein>
    <submittedName>
        <fullName evidence="11">NAD(P)-binding protein</fullName>
    </submittedName>
</protein>
<dbReference type="PANTHER" id="PTHR42917:SF2">
    <property type="entry name" value="2,4-DIENOYL-COA REDUCTASE [(2E)-ENOYL-COA-PRODUCING]"/>
    <property type="match status" value="1"/>
</dbReference>
<dbReference type="GO" id="GO:0051536">
    <property type="term" value="F:iron-sulfur cluster binding"/>
    <property type="evidence" value="ECO:0007669"/>
    <property type="project" value="UniProtKB-KW"/>
</dbReference>
<dbReference type="Gene3D" id="3.50.50.60">
    <property type="entry name" value="FAD/NAD(P)-binding domain"/>
    <property type="match status" value="1"/>
</dbReference>
<dbReference type="Pfam" id="PF13450">
    <property type="entry name" value="NAD_binding_8"/>
    <property type="match status" value="1"/>
</dbReference>
<sequence length="659" mass="68706">MPADSTTPAFARPLDIGPLHLRNRLVATAHGTAAVADGIPTAEDARYWGRLAAGGVGMAITGGMSVAKESTYRNRFLTEAWRPEAIGGMAGRAGAIRAGGAVAVAQICHLGRETLGANLFHSFVGPSDVLSPREQTSTRVLRTDEVPGIVEAFVASARNCAAAGFDGVELHGAHGYLLAQFLSRTVNTRTDRYGGSAAGRVTLVVEIIEGIRRAVPGLPVGLRVSVENDAGGSGLEDFGELLPLIQQRAPFDYLNLTYGMRGYYVRDMATEQPLLLGHSAALRDAVGVPLLLCSMFRDPAQVEQALATGADMVGMARPYIADPDLPTKFLAGRSDEVRPCVSCNEDCRSFDPTALCTVNPDLAPAGSDVRPASPLLLPLGPTRSNGTHPGRRIAVVGAGPAGVECALSLADRGFVPELFEAGDRIGGAIAVAAGTVSRHGWQRLLRFYDAGLRRSDIPVRYRTTVAPADLEGFDAVVLACGAAEDGPVTQPGAIPASSSTDYLADPPMVAGTVLIQDDGFGWWPTVSAVEAALDRGASSVVLLTPGGSFAGSIPPESRLQLMERLRGRPLDIRPLTAVVGTTGDGVVVRHTLTGAEQPLAGDLLVAIGRRRPRDLPTPAGIPTWVIGDAVAPRRVSNAIAEGRAAAATVARAIAVPALV</sequence>
<dbReference type="Gene3D" id="3.40.50.720">
    <property type="entry name" value="NAD(P)-binding Rossmann-like Domain"/>
    <property type="match status" value="1"/>
</dbReference>
<dbReference type="PANTHER" id="PTHR42917">
    <property type="entry name" value="2,4-DIENOYL-COA REDUCTASE"/>
    <property type="match status" value="1"/>
</dbReference>
<dbReference type="GO" id="GO:0046872">
    <property type="term" value="F:metal ion binding"/>
    <property type="evidence" value="ECO:0007669"/>
    <property type="project" value="UniProtKB-KW"/>
</dbReference>
<evidence type="ECO:0000259" key="10">
    <source>
        <dbReference type="Pfam" id="PF00724"/>
    </source>
</evidence>
<dbReference type="PRINTS" id="PR00419">
    <property type="entry name" value="ADXRDTASE"/>
</dbReference>
<dbReference type="InterPro" id="IPR013785">
    <property type="entry name" value="Aldolase_TIM"/>
</dbReference>
<comment type="cofactor">
    <cofactor evidence="2">
        <name>[4Fe-4S] cluster</name>
        <dbReference type="ChEBI" id="CHEBI:49883"/>
    </cofactor>
</comment>
<evidence type="ECO:0000256" key="6">
    <source>
        <dbReference type="ARBA" id="ARBA00022723"/>
    </source>
</evidence>
<keyword evidence="12" id="KW-1185">Reference proteome</keyword>
<evidence type="ECO:0000313" key="12">
    <source>
        <dbReference type="Proteomes" id="UP000460221"/>
    </source>
</evidence>
<evidence type="ECO:0000313" key="11">
    <source>
        <dbReference type="EMBL" id="MTD17276.1"/>
    </source>
</evidence>
<evidence type="ECO:0000256" key="4">
    <source>
        <dbReference type="ARBA" id="ARBA00022630"/>
    </source>
</evidence>
<dbReference type="EMBL" id="WLYK01000017">
    <property type="protein sequence ID" value="MTD17276.1"/>
    <property type="molecule type" value="Genomic_DNA"/>
</dbReference>
<evidence type="ECO:0000256" key="8">
    <source>
        <dbReference type="ARBA" id="ARBA00023004"/>
    </source>
</evidence>
<evidence type="ECO:0000256" key="7">
    <source>
        <dbReference type="ARBA" id="ARBA00023002"/>
    </source>
</evidence>
<evidence type="ECO:0000256" key="5">
    <source>
        <dbReference type="ARBA" id="ARBA00022643"/>
    </source>
</evidence>